<dbReference type="InterPro" id="IPR035900">
    <property type="entry name" value="Colicin_E_sf"/>
</dbReference>
<keyword evidence="2" id="KW-1185">Reference proteome</keyword>
<evidence type="ECO:0000313" key="2">
    <source>
        <dbReference type="Proteomes" id="UP001601197"/>
    </source>
</evidence>
<dbReference type="EMBL" id="JBIAFJ010000016">
    <property type="protein sequence ID" value="MFE9171557.1"/>
    <property type="molecule type" value="Genomic_DNA"/>
</dbReference>
<evidence type="ECO:0000313" key="1">
    <source>
        <dbReference type="EMBL" id="MFE9171557.1"/>
    </source>
</evidence>
<comment type="caution">
    <text evidence="1">The sequence shown here is derived from an EMBL/GenBank/DDBJ whole genome shotgun (WGS) entry which is preliminary data.</text>
</comment>
<dbReference type="RefSeq" id="WP_388348687.1">
    <property type="nucleotide sequence ID" value="NZ_JBIAFJ010000016.1"/>
</dbReference>
<dbReference type="Gene3D" id="1.10.1200.20">
    <property type="entry name" value="Colicin E immunity protein"/>
    <property type="match status" value="1"/>
</dbReference>
<gene>
    <name evidence="1" type="ORF">ACFYNZ_18870</name>
</gene>
<reference evidence="1 2" key="1">
    <citation type="submission" date="2024-10" db="EMBL/GenBank/DDBJ databases">
        <title>The Natural Products Discovery Center: Release of the First 8490 Sequenced Strains for Exploring Actinobacteria Biosynthetic Diversity.</title>
        <authorList>
            <person name="Kalkreuter E."/>
            <person name="Kautsar S.A."/>
            <person name="Yang D."/>
            <person name="Bader C.D."/>
            <person name="Teijaro C.N."/>
            <person name="Fluegel L."/>
            <person name="Davis C.M."/>
            <person name="Simpson J.R."/>
            <person name="Lauterbach L."/>
            <person name="Steele A.D."/>
            <person name="Gui C."/>
            <person name="Meng S."/>
            <person name="Li G."/>
            <person name="Viehrig K."/>
            <person name="Ye F."/>
            <person name="Su P."/>
            <person name="Kiefer A.F."/>
            <person name="Nichols A."/>
            <person name="Cepeda A.J."/>
            <person name="Yan W."/>
            <person name="Fan B."/>
            <person name="Jiang Y."/>
            <person name="Adhikari A."/>
            <person name="Zheng C.-J."/>
            <person name="Schuster L."/>
            <person name="Cowan T.M."/>
            <person name="Smanski M.J."/>
            <person name="Chevrette M.G."/>
            <person name="De Carvalho L.P.S."/>
            <person name="Shen B."/>
        </authorList>
    </citation>
    <scope>NUCLEOTIDE SEQUENCE [LARGE SCALE GENOMIC DNA]</scope>
    <source>
        <strain evidence="1 2">NPDC007147</strain>
    </source>
</reference>
<dbReference type="Proteomes" id="UP001601197">
    <property type="component" value="Unassembled WGS sequence"/>
</dbReference>
<protein>
    <submittedName>
        <fullName evidence="1">E9imm peptide</fullName>
    </submittedName>
</protein>
<sequence>MDAGEMSRAQAVALVQRIMDVDYASDEEAYNWLELLGRVLACPAGYVSNLIFWPPKRELSADEVVDQALAYRPIAL</sequence>
<organism evidence="1 2">
    <name type="scientific">Streptomyces kebangsaanensis</name>
    <dbReference type="NCBI Taxonomy" id="864058"/>
    <lineage>
        <taxon>Bacteria</taxon>
        <taxon>Bacillati</taxon>
        <taxon>Actinomycetota</taxon>
        <taxon>Actinomycetes</taxon>
        <taxon>Kitasatosporales</taxon>
        <taxon>Streptomycetaceae</taxon>
        <taxon>Streptomyces</taxon>
    </lineage>
</organism>
<accession>A0ABW6KWF9</accession>
<name>A0ABW6KWF9_9ACTN</name>
<proteinExistence type="predicted"/>